<accession>A0A0C2M6C9</accession>
<name>A0A0C2M6C9_THEKT</name>
<organism evidence="1 2">
    <name type="scientific">Thelohanellus kitauei</name>
    <name type="common">Myxosporean</name>
    <dbReference type="NCBI Taxonomy" id="669202"/>
    <lineage>
        <taxon>Eukaryota</taxon>
        <taxon>Metazoa</taxon>
        <taxon>Cnidaria</taxon>
        <taxon>Myxozoa</taxon>
        <taxon>Myxosporea</taxon>
        <taxon>Bivalvulida</taxon>
        <taxon>Platysporina</taxon>
        <taxon>Myxobolidae</taxon>
        <taxon>Thelohanellus</taxon>
    </lineage>
</organism>
<evidence type="ECO:0000313" key="1">
    <source>
        <dbReference type="EMBL" id="KII62585.1"/>
    </source>
</evidence>
<proteinExistence type="predicted"/>
<dbReference type="EMBL" id="JWZT01004937">
    <property type="protein sequence ID" value="KII62585.1"/>
    <property type="molecule type" value="Genomic_DNA"/>
</dbReference>
<sequence>MFCSHGWASKSKTPNPVVKSRSQNITMIEAVNAFIIMHCEAICSSVNGEIFEQFMNEANVLSVMKKSLLLFKIMLISIIRRTIQKELTTKYISCHLTPLF</sequence>
<comment type="caution">
    <text evidence="1">The sequence shown here is derived from an EMBL/GenBank/DDBJ whole genome shotgun (WGS) entry which is preliminary data.</text>
</comment>
<evidence type="ECO:0000313" key="2">
    <source>
        <dbReference type="Proteomes" id="UP000031668"/>
    </source>
</evidence>
<dbReference type="OrthoDB" id="5977738at2759"/>
<keyword evidence="2" id="KW-1185">Reference proteome</keyword>
<dbReference type="AlphaFoldDB" id="A0A0C2M6C9"/>
<dbReference type="Proteomes" id="UP000031668">
    <property type="component" value="Unassembled WGS sequence"/>
</dbReference>
<gene>
    <name evidence="1" type="ORF">RF11_05217</name>
</gene>
<reference evidence="1 2" key="1">
    <citation type="journal article" date="2014" name="Genome Biol. Evol.">
        <title>The genome of the myxosporean Thelohanellus kitauei shows adaptations to nutrient acquisition within its fish host.</title>
        <authorList>
            <person name="Yang Y."/>
            <person name="Xiong J."/>
            <person name="Zhou Z."/>
            <person name="Huo F."/>
            <person name="Miao W."/>
            <person name="Ran C."/>
            <person name="Liu Y."/>
            <person name="Zhang J."/>
            <person name="Feng J."/>
            <person name="Wang M."/>
            <person name="Wang M."/>
            <person name="Wang L."/>
            <person name="Yao B."/>
        </authorList>
    </citation>
    <scope>NUCLEOTIDE SEQUENCE [LARGE SCALE GENOMIC DNA]</scope>
    <source>
        <strain evidence="1">Wuqing</strain>
    </source>
</reference>
<protein>
    <submittedName>
        <fullName evidence="1">Uncharacterized protein</fullName>
    </submittedName>
</protein>